<protein>
    <submittedName>
        <fullName evidence="3">Uncharacterized protein LOC129926045</fullName>
    </submittedName>
</protein>
<feature type="compositionally biased region" description="Basic and acidic residues" evidence="1">
    <location>
        <begin position="333"/>
        <end position="342"/>
    </location>
</feature>
<evidence type="ECO:0000313" key="3">
    <source>
        <dbReference type="RefSeq" id="XP_055883882.1"/>
    </source>
</evidence>
<dbReference type="OrthoDB" id="6162130at2759"/>
<dbReference type="RefSeq" id="XP_055883882.1">
    <property type="nucleotide sequence ID" value="XM_056027907.1"/>
</dbReference>
<name>A0A9W3A958_BIOGL</name>
<keyword evidence="2" id="KW-1185">Reference proteome</keyword>
<feature type="compositionally biased region" description="Polar residues" evidence="1">
    <location>
        <begin position="235"/>
        <end position="253"/>
    </location>
</feature>
<feature type="region of interest" description="Disordered" evidence="1">
    <location>
        <begin position="277"/>
        <end position="344"/>
    </location>
</feature>
<evidence type="ECO:0000256" key="1">
    <source>
        <dbReference type="SAM" id="MobiDB-lite"/>
    </source>
</evidence>
<dbReference type="Gene3D" id="3.40.50.10140">
    <property type="entry name" value="Toll/interleukin-1 receptor homology (TIR) domain"/>
    <property type="match status" value="1"/>
</dbReference>
<feature type="region of interest" description="Disordered" evidence="1">
    <location>
        <begin position="230"/>
        <end position="253"/>
    </location>
</feature>
<dbReference type="GeneID" id="129926045"/>
<organism evidence="2 3">
    <name type="scientific">Biomphalaria glabrata</name>
    <name type="common">Bloodfluke planorb</name>
    <name type="synonym">Freshwater snail</name>
    <dbReference type="NCBI Taxonomy" id="6526"/>
    <lineage>
        <taxon>Eukaryota</taxon>
        <taxon>Metazoa</taxon>
        <taxon>Spiralia</taxon>
        <taxon>Lophotrochozoa</taxon>
        <taxon>Mollusca</taxon>
        <taxon>Gastropoda</taxon>
        <taxon>Heterobranchia</taxon>
        <taxon>Euthyneura</taxon>
        <taxon>Panpulmonata</taxon>
        <taxon>Hygrophila</taxon>
        <taxon>Lymnaeoidea</taxon>
        <taxon>Planorbidae</taxon>
        <taxon>Biomphalaria</taxon>
    </lineage>
</organism>
<sequence>MAASNGVETDAAPDLEDSPNELDLCSFEKHKYLMGSELRKDNFEILIISHEDDDKQVRKFQQSLMEKVKYSKYNVLVNPKVELHRDLIYEDDSPTPELDFSLRKATVVFLYATHSFSMCQWTVFEGRVSLGNVVKMGSHSLYVVHTKPKDKRDYSLPSTLTGPTDLCFSEDDNNEQFYKNVANILNKSNCVQYKKDVELYNKRLGFFQTKYPHILKHYKLNNDPRILGQTDLVANPQTPNDPKQRADSNQTRCAKTVAITEESSAIEVNRIDNNTKLGQISLDKPSGSSSGTETGPDVEVDNALQTLEMPKSLSPSAPVKEDKTLRGTGPAEGQDRASGHAVDDEETCCMTSDLTELKLIDDIPVPVPKEDPSTTVTSDEHTQPKELCEVIDDLPVPVPKDNPSTTVTSDEHTQPKEISEVIDDLPVPVPKEDHSTTVNSVEHTQPKEICEVIDDLPVPVPKDDPSTTVNSVEHTQPKEICENLSSVADNDSVVADCGIKATDVEFGVKDKETELVKELTISDSCIRNTNTGIMTVSTFSSDSGCCESDFKTEISLN</sequence>
<feature type="region of interest" description="Disordered" evidence="1">
    <location>
        <begin position="364"/>
        <end position="383"/>
    </location>
</feature>
<evidence type="ECO:0000313" key="2">
    <source>
        <dbReference type="Proteomes" id="UP001165740"/>
    </source>
</evidence>
<dbReference type="InterPro" id="IPR035897">
    <property type="entry name" value="Toll_tir_struct_dom_sf"/>
</dbReference>
<feature type="compositionally biased region" description="Basic and acidic residues" evidence="1">
    <location>
        <begin position="368"/>
        <end position="383"/>
    </location>
</feature>
<gene>
    <name evidence="3" type="primary">LOC129926045</name>
</gene>
<proteinExistence type="predicted"/>
<dbReference type="Proteomes" id="UP001165740">
    <property type="component" value="Chromosome 4"/>
</dbReference>
<dbReference type="AlphaFoldDB" id="A0A9W3A958"/>
<accession>A0A9W3A958</accession>
<reference evidence="3" key="1">
    <citation type="submission" date="2025-08" db="UniProtKB">
        <authorList>
            <consortium name="RefSeq"/>
        </authorList>
    </citation>
    <scope>IDENTIFICATION</scope>
</reference>